<sequence>MRQGRMGRSYTGTDGRSSKRQQGRGAYQEPSFKATTARGKRLKNQTAGIQKLFKGAKGDEAERKKELTSNKRGGKEGKIEMGRSTVGWKTWTTGSQGNWRCHITQRCPVACRRACTSDALRRSLRLR</sequence>
<feature type="compositionally biased region" description="Basic and acidic residues" evidence="1">
    <location>
        <begin position="56"/>
        <end position="81"/>
    </location>
</feature>
<dbReference type="AlphaFoldDB" id="A0ABD3I0H5"/>
<keyword evidence="3" id="KW-1185">Reference proteome</keyword>
<comment type="caution">
    <text evidence="2">The sequence shown here is derived from an EMBL/GenBank/DDBJ whole genome shotgun (WGS) entry which is preliminary data.</text>
</comment>
<reference evidence="2 3" key="1">
    <citation type="submission" date="2024-09" db="EMBL/GenBank/DDBJ databases">
        <title>Chromosome-scale assembly of Riccia sorocarpa.</title>
        <authorList>
            <person name="Paukszto L."/>
        </authorList>
    </citation>
    <scope>NUCLEOTIDE SEQUENCE [LARGE SCALE GENOMIC DNA]</scope>
    <source>
        <strain evidence="2">LP-2024</strain>
        <tissue evidence="2">Aerial parts of the thallus</tissue>
    </source>
</reference>
<gene>
    <name evidence="2" type="ORF">R1sor_011321</name>
</gene>
<name>A0ABD3I0H5_9MARC</name>
<evidence type="ECO:0000313" key="2">
    <source>
        <dbReference type="EMBL" id="KAL3697245.1"/>
    </source>
</evidence>
<dbReference type="Proteomes" id="UP001633002">
    <property type="component" value="Unassembled WGS sequence"/>
</dbReference>
<accession>A0ABD3I0H5</accession>
<dbReference type="EMBL" id="JBJQOH010000002">
    <property type="protein sequence ID" value="KAL3697245.1"/>
    <property type="molecule type" value="Genomic_DNA"/>
</dbReference>
<proteinExistence type="predicted"/>
<evidence type="ECO:0000256" key="1">
    <source>
        <dbReference type="SAM" id="MobiDB-lite"/>
    </source>
</evidence>
<protein>
    <submittedName>
        <fullName evidence="2">Uncharacterized protein</fullName>
    </submittedName>
</protein>
<feature type="region of interest" description="Disordered" evidence="1">
    <location>
        <begin position="1"/>
        <end position="84"/>
    </location>
</feature>
<organism evidence="2 3">
    <name type="scientific">Riccia sorocarpa</name>
    <dbReference type="NCBI Taxonomy" id="122646"/>
    <lineage>
        <taxon>Eukaryota</taxon>
        <taxon>Viridiplantae</taxon>
        <taxon>Streptophyta</taxon>
        <taxon>Embryophyta</taxon>
        <taxon>Marchantiophyta</taxon>
        <taxon>Marchantiopsida</taxon>
        <taxon>Marchantiidae</taxon>
        <taxon>Marchantiales</taxon>
        <taxon>Ricciaceae</taxon>
        <taxon>Riccia</taxon>
    </lineage>
</organism>
<evidence type="ECO:0000313" key="3">
    <source>
        <dbReference type="Proteomes" id="UP001633002"/>
    </source>
</evidence>